<comment type="caution">
    <text evidence="1">The sequence shown here is derived from an EMBL/GenBank/DDBJ whole genome shotgun (WGS) entry which is preliminary data.</text>
</comment>
<accession>A0ABV1B996</accession>
<keyword evidence="2" id="KW-1185">Reference proteome</keyword>
<dbReference type="Gene3D" id="3.40.1080.10">
    <property type="entry name" value="Glutaconate Coenzyme A-transferase"/>
    <property type="match status" value="1"/>
</dbReference>
<dbReference type="EMBL" id="JBBMEK010000289">
    <property type="protein sequence ID" value="MEQ2366525.1"/>
    <property type="molecule type" value="Genomic_DNA"/>
</dbReference>
<evidence type="ECO:0000313" key="1">
    <source>
        <dbReference type="EMBL" id="MEQ2366525.1"/>
    </source>
</evidence>
<feature type="non-terminal residue" evidence="1">
    <location>
        <position position="1"/>
    </location>
</feature>
<protein>
    <submittedName>
        <fullName evidence="1">Uncharacterized protein</fullName>
    </submittedName>
</protein>
<dbReference type="Proteomes" id="UP001469749">
    <property type="component" value="Unassembled WGS sequence"/>
</dbReference>
<gene>
    <name evidence="1" type="ORF">WMO25_15780</name>
</gene>
<evidence type="ECO:0000313" key="2">
    <source>
        <dbReference type="Proteomes" id="UP001469749"/>
    </source>
</evidence>
<sequence length="89" mass="9658">TTKASYKHVMVMTVITQIVLATVSPMDKQGYMTLSVSAIYERDLINADALTIVEDNPKGAVVTTSRNDVDYVVTTGKAVLLPPKESVDK</sequence>
<organism evidence="1 2">
    <name type="scientific">Coprococcus intestinihominis</name>
    <dbReference type="NCBI Taxonomy" id="3133154"/>
    <lineage>
        <taxon>Bacteria</taxon>
        <taxon>Bacillati</taxon>
        <taxon>Bacillota</taxon>
        <taxon>Clostridia</taxon>
        <taxon>Lachnospirales</taxon>
        <taxon>Lachnospiraceae</taxon>
        <taxon>Coprococcus</taxon>
    </lineage>
</organism>
<reference evidence="1 2" key="1">
    <citation type="submission" date="2024-03" db="EMBL/GenBank/DDBJ databases">
        <title>Human intestinal bacterial collection.</title>
        <authorList>
            <person name="Pauvert C."/>
            <person name="Hitch T.C.A."/>
            <person name="Clavel T."/>
        </authorList>
    </citation>
    <scope>NUCLEOTIDE SEQUENCE [LARGE SCALE GENOMIC DNA]</scope>
    <source>
        <strain evidence="1 2">CLA-AA-H190</strain>
    </source>
</reference>
<name>A0ABV1B996_9FIRM</name>
<proteinExistence type="predicted"/>